<dbReference type="NCBIfam" id="TIGR02122">
    <property type="entry name" value="TRAP_TAXI"/>
    <property type="match status" value="1"/>
</dbReference>
<proteinExistence type="predicted"/>
<keyword evidence="3" id="KW-1185">Reference proteome</keyword>
<dbReference type="PANTHER" id="PTHR42941:SF1">
    <property type="entry name" value="SLL1037 PROTEIN"/>
    <property type="match status" value="1"/>
</dbReference>
<protein>
    <submittedName>
        <fullName evidence="2">TAXI family TRAP transporter solute-binding subunit</fullName>
    </submittedName>
</protein>
<comment type="caution">
    <text evidence="2">The sequence shown here is derived from an EMBL/GenBank/DDBJ whole genome shotgun (WGS) entry which is preliminary data.</text>
</comment>
<evidence type="ECO:0000256" key="1">
    <source>
        <dbReference type="SAM" id="Phobius"/>
    </source>
</evidence>
<evidence type="ECO:0000313" key="2">
    <source>
        <dbReference type="EMBL" id="MEM5502095.1"/>
    </source>
</evidence>
<accession>A0ABU9T7K8</accession>
<dbReference type="Pfam" id="PF16868">
    <property type="entry name" value="NMT1_3"/>
    <property type="match status" value="1"/>
</dbReference>
<keyword evidence="1" id="KW-0472">Membrane</keyword>
<dbReference type="SUPFAM" id="SSF53850">
    <property type="entry name" value="Periplasmic binding protein-like II"/>
    <property type="match status" value="1"/>
</dbReference>
<dbReference type="RefSeq" id="WP_342848456.1">
    <property type="nucleotide sequence ID" value="NZ_JBBMQO010000005.1"/>
</dbReference>
<gene>
    <name evidence="2" type="ORF">WNY59_10885</name>
</gene>
<dbReference type="PANTHER" id="PTHR42941">
    <property type="entry name" value="SLL1037 PROTEIN"/>
    <property type="match status" value="1"/>
</dbReference>
<feature type="transmembrane region" description="Helical" evidence="1">
    <location>
        <begin position="348"/>
        <end position="365"/>
    </location>
</feature>
<keyword evidence="1" id="KW-1133">Transmembrane helix</keyword>
<name>A0ABU9T7K8_9HYPH</name>
<organism evidence="2 3">
    <name type="scientific">Ahrensia kielensis</name>
    <dbReference type="NCBI Taxonomy" id="76980"/>
    <lineage>
        <taxon>Bacteria</taxon>
        <taxon>Pseudomonadati</taxon>
        <taxon>Pseudomonadota</taxon>
        <taxon>Alphaproteobacteria</taxon>
        <taxon>Hyphomicrobiales</taxon>
        <taxon>Ahrensiaceae</taxon>
        <taxon>Ahrensia</taxon>
    </lineage>
</organism>
<sequence length="451" mass="50063">MSKKAASRVPIDTAAVNAASQQGKSNRLFAFIALFILAISSVGGWLWLNREQEPYTLTIGAGPFGSDAFNLLSEVRQVVLRHSDELRLNIKSTRDGSQNIALLNKGEIDAAVIRSDTPVVADVRGVAELYPDVFQIIVRDDAPAFTVTDLTNIQISVPEYGSDGFRSFWVIGDHYDLPIDQMRWKAEPFNIGAKKLLSGQIDALFTVRSLRDMPLIRLFEDAQLKSIKLRYLPIAQAEAIALKRPFLTTANIPKGAFTGATPVPGHDTPTSAVKRILVTRADVDPEAIRELTRIMFENRLDLTIRFALASAISAPDETRGLSVPLHEGAQAFYNRDQPSFVQENAEPLALGVTVLTLLLSGLFALRSRFVSSQKNKADIYNYQLLDIQKQAMLADEADELDLLKVDLSNILQTVVIALDTDEVTDESFQSFSLLWDAVRETINDRYRQIKT</sequence>
<feature type="transmembrane region" description="Helical" evidence="1">
    <location>
        <begin position="28"/>
        <end position="48"/>
    </location>
</feature>
<evidence type="ECO:0000313" key="3">
    <source>
        <dbReference type="Proteomes" id="UP001477870"/>
    </source>
</evidence>
<dbReference type="Gene3D" id="3.40.190.10">
    <property type="entry name" value="Periplasmic binding protein-like II"/>
    <property type="match status" value="2"/>
</dbReference>
<keyword evidence="1" id="KW-0812">Transmembrane</keyword>
<dbReference type="EMBL" id="JBBMQO010000005">
    <property type="protein sequence ID" value="MEM5502095.1"/>
    <property type="molecule type" value="Genomic_DNA"/>
</dbReference>
<reference evidence="2 3" key="1">
    <citation type="submission" date="2024-03" db="EMBL/GenBank/DDBJ databases">
        <title>Community enrichment and isolation of bacterial strains for fucoidan degradation.</title>
        <authorList>
            <person name="Sichert A."/>
        </authorList>
    </citation>
    <scope>NUCLEOTIDE SEQUENCE [LARGE SCALE GENOMIC DNA]</scope>
    <source>
        <strain evidence="2 3">AS62</strain>
    </source>
</reference>
<dbReference type="InterPro" id="IPR011852">
    <property type="entry name" value="TRAP_TAXI"/>
</dbReference>
<dbReference type="Proteomes" id="UP001477870">
    <property type="component" value="Unassembled WGS sequence"/>
</dbReference>